<reference evidence="1" key="1">
    <citation type="journal article" date="2019" name="Sci. Rep.">
        <title>Draft genome of Tanacetum cinerariifolium, the natural source of mosquito coil.</title>
        <authorList>
            <person name="Yamashiro T."/>
            <person name="Shiraishi A."/>
            <person name="Satake H."/>
            <person name="Nakayama K."/>
        </authorList>
    </citation>
    <scope>NUCLEOTIDE SEQUENCE</scope>
</reference>
<protein>
    <submittedName>
        <fullName evidence="1">Uncharacterized protein</fullName>
    </submittedName>
</protein>
<dbReference type="AlphaFoldDB" id="A0A699V9L4"/>
<name>A0A699V9L4_TANCI</name>
<gene>
    <name evidence="1" type="ORF">Tci_903339</name>
</gene>
<accession>A0A699V9L4</accession>
<dbReference type="EMBL" id="BKCJ011413407">
    <property type="protein sequence ID" value="GFD31370.1"/>
    <property type="molecule type" value="Genomic_DNA"/>
</dbReference>
<evidence type="ECO:0000313" key="1">
    <source>
        <dbReference type="EMBL" id="GFD31370.1"/>
    </source>
</evidence>
<proteinExistence type="predicted"/>
<organism evidence="1">
    <name type="scientific">Tanacetum cinerariifolium</name>
    <name type="common">Dalmatian daisy</name>
    <name type="synonym">Chrysanthemum cinerariifolium</name>
    <dbReference type="NCBI Taxonomy" id="118510"/>
    <lineage>
        <taxon>Eukaryota</taxon>
        <taxon>Viridiplantae</taxon>
        <taxon>Streptophyta</taxon>
        <taxon>Embryophyta</taxon>
        <taxon>Tracheophyta</taxon>
        <taxon>Spermatophyta</taxon>
        <taxon>Magnoliopsida</taxon>
        <taxon>eudicotyledons</taxon>
        <taxon>Gunneridae</taxon>
        <taxon>Pentapetalae</taxon>
        <taxon>asterids</taxon>
        <taxon>campanulids</taxon>
        <taxon>Asterales</taxon>
        <taxon>Asteraceae</taxon>
        <taxon>Asteroideae</taxon>
        <taxon>Anthemideae</taxon>
        <taxon>Anthemidinae</taxon>
        <taxon>Tanacetum</taxon>
    </lineage>
</organism>
<sequence>MYTSYTADNSGPIFNAEPLEKVQTDDDNYNVFEDDQEYPEQPESAYEPYLDMCYDREQDNQDDTNELAQELICLLL</sequence>
<comment type="caution">
    <text evidence="1">The sequence shown here is derived from an EMBL/GenBank/DDBJ whole genome shotgun (WGS) entry which is preliminary data.</text>
</comment>